<feature type="signal peptide" evidence="2">
    <location>
        <begin position="1"/>
        <end position="24"/>
    </location>
</feature>
<keyword evidence="2" id="KW-0732">Signal</keyword>
<keyword evidence="1" id="KW-0472">Membrane</keyword>
<evidence type="ECO:0008006" key="5">
    <source>
        <dbReference type="Google" id="ProtNLM"/>
    </source>
</evidence>
<comment type="caution">
    <text evidence="3">The sequence shown here is derived from an EMBL/GenBank/DDBJ whole genome shotgun (WGS) entry which is preliminary data.</text>
</comment>
<dbReference type="Proteomes" id="UP000231203">
    <property type="component" value="Unassembled WGS sequence"/>
</dbReference>
<protein>
    <recommendedName>
        <fullName evidence="5">PEP-CTERM protein-sorting domain-containing protein</fullName>
    </recommendedName>
</protein>
<gene>
    <name evidence="3" type="ORF">CSA25_00470</name>
</gene>
<reference evidence="3 4" key="1">
    <citation type="submission" date="2017-10" db="EMBL/GenBank/DDBJ databases">
        <title>Novel microbial diversity and functional potential in the marine mammal oral microbiome.</title>
        <authorList>
            <person name="Dudek N.K."/>
            <person name="Sun C.L."/>
            <person name="Burstein D."/>
            <person name="Kantor R.S."/>
            <person name="Aliaga Goltsman D.S."/>
            <person name="Bik E.M."/>
            <person name="Thomas B.C."/>
            <person name="Banfield J.F."/>
            <person name="Relman D.A."/>
        </authorList>
    </citation>
    <scope>NUCLEOTIDE SEQUENCE [LARGE SCALE GENOMIC DNA]</scope>
    <source>
        <strain evidence="3">DOLJORAL78_47_202</strain>
    </source>
</reference>
<evidence type="ECO:0000256" key="2">
    <source>
        <dbReference type="SAM" id="SignalP"/>
    </source>
</evidence>
<feature type="transmembrane region" description="Helical" evidence="1">
    <location>
        <begin position="210"/>
        <end position="230"/>
    </location>
</feature>
<evidence type="ECO:0000313" key="4">
    <source>
        <dbReference type="Proteomes" id="UP000231203"/>
    </source>
</evidence>
<dbReference type="EMBL" id="PDTI01000008">
    <property type="protein sequence ID" value="PIE63386.1"/>
    <property type="molecule type" value="Genomic_DNA"/>
</dbReference>
<evidence type="ECO:0000313" key="3">
    <source>
        <dbReference type="EMBL" id="PIE63386.1"/>
    </source>
</evidence>
<sequence>MKKKTLGFIAGLFLIVGVVQSAYADVATDWYFDFQPDDPEAGMVEIAYYFDVATPNVVELTMDENGDDFTFINNGSFAVAQTDGKFLPFMYMGLLTGVYTYNGDGQLSDGNVTFNSGILDLYFGGQPIAELALTSGVGAIDQSGAPVNNETFTIHYESNWLDPGYFYYSDGTDVATRGLSGFTTTNAVVLDREGDILTLGSNGQFFLSPVPVPSALLLLGSGIFGLVGFIRRNI</sequence>
<feature type="chain" id="PRO_5013902610" description="PEP-CTERM protein-sorting domain-containing protein" evidence="2">
    <location>
        <begin position="25"/>
        <end position="234"/>
    </location>
</feature>
<accession>A0A2G6MTU8</accession>
<organism evidence="3 4">
    <name type="scientific">Desulfobacter postgatei</name>
    <dbReference type="NCBI Taxonomy" id="2293"/>
    <lineage>
        <taxon>Bacteria</taxon>
        <taxon>Pseudomonadati</taxon>
        <taxon>Thermodesulfobacteriota</taxon>
        <taxon>Desulfobacteria</taxon>
        <taxon>Desulfobacterales</taxon>
        <taxon>Desulfobacteraceae</taxon>
        <taxon>Desulfobacter</taxon>
    </lineage>
</organism>
<dbReference type="AlphaFoldDB" id="A0A2G6MTU8"/>
<evidence type="ECO:0000256" key="1">
    <source>
        <dbReference type="SAM" id="Phobius"/>
    </source>
</evidence>
<keyword evidence="1" id="KW-1133">Transmembrane helix</keyword>
<proteinExistence type="predicted"/>
<keyword evidence="1" id="KW-0812">Transmembrane</keyword>
<name>A0A2G6MTU8_9BACT</name>